<dbReference type="GO" id="GO:0003824">
    <property type="term" value="F:catalytic activity"/>
    <property type="evidence" value="ECO:0007669"/>
    <property type="project" value="UniProtKB-ARBA"/>
</dbReference>
<dbReference type="EMBL" id="JAAAHS010000364">
    <property type="protein sequence ID" value="NBE55747.1"/>
    <property type="molecule type" value="Genomic_DNA"/>
</dbReference>
<sequence length="374" mass="39713">MRPVSAAAAALTAVLGAGAAAVAAGRYASDVALKAPPGRPLPGDPRLTVHATTADRITLTRALASLRPGTYGLGGAGSHAIVGPVLDGTSRAADTVVRRLDRVTHGTLDPGARVRLTPQVHIGNPRDALGLDHADVDVPGELGGLPAWFVPADRDTWVIAVHGLGTTREHPMVVMDFLHRLQLPVLDLAYRGDLGAPRAPDGIGHLGETEWRDLDAAIRYAVRYGAERVVLYGWSTGATMALRAAARSALRDRVAGLVLDSPVLDWEVTLRALASARRTPSALLPLAVRAAQGRAGLRDHFPEAGDAGTLRVPTLLMHGPDDTLAPWGPSRELAARRPDLVTLHTVPDAPHAAMWNRDPARYEESLRRFLTPLM</sequence>
<evidence type="ECO:0000313" key="4">
    <source>
        <dbReference type="Proteomes" id="UP000598297"/>
    </source>
</evidence>
<dbReference type="InterPro" id="IPR000073">
    <property type="entry name" value="AB_hydrolase_1"/>
</dbReference>
<dbReference type="InterPro" id="IPR029058">
    <property type="entry name" value="AB_hydrolase_fold"/>
</dbReference>
<keyword evidence="1" id="KW-0732">Signal</keyword>
<feature type="chain" id="PRO_5037270481" evidence="1">
    <location>
        <begin position="20"/>
        <end position="374"/>
    </location>
</feature>
<keyword evidence="4" id="KW-1185">Reference proteome</keyword>
<dbReference type="Pfam" id="PF00561">
    <property type="entry name" value="Abhydrolase_1"/>
    <property type="match status" value="1"/>
</dbReference>
<accession>A0A964XQE4</accession>
<reference evidence="3" key="1">
    <citation type="submission" date="2020-01" db="EMBL/GenBank/DDBJ databases">
        <title>Whole-genome analyses of novel actinobacteria.</title>
        <authorList>
            <person name="Sahin N."/>
        </authorList>
    </citation>
    <scope>NUCLEOTIDE SEQUENCE</scope>
    <source>
        <strain evidence="3">YC537</strain>
    </source>
</reference>
<dbReference type="PANTHER" id="PTHR12277:SF79">
    <property type="entry name" value="XAA-PRO DIPEPTIDYL-PEPTIDASE-RELATED"/>
    <property type="match status" value="1"/>
</dbReference>
<dbReference type="Gene3D" id="3.40.50.1820">
    <property type="entry name" value="alpha/beta hydrolase"/>
    <property type="match status" value="1"/>
</dbReference>
<dbReference type="OrthoDB" id="8111537at2"/>
<proteinExistence type="predicted"/>
<dbReference type="PANTHER" id="PTHR12277">
    <property type="entry name" value="ALPHA/BETA HYDROLASE DOMAIN-CONTAINING PROTEIN"/>
    <property type="match status" value="1"/>
</dbReference>
<name>A0A964XQE4_9ACTN</name>
<comment type="caution">
    <text evidence="3">The sequence shown here is derived from an EMBL/GenBank/DDBJ whole genome shotgun (WGS) entry which is preliminary data.</text>
</comment>
<dbReference type="SUPFAM" id="SSF53474">
    <property type="entry name" value="alpha/beta-Hydrolases"/>
    <property type="match status" value="1"/>
</dbReference>
<feature type="signal peptide" evidence="1">
    <location>
        <begin position="1"/>
        <end position="19"/>
    </location>
</feature>
<dbReference type="Proteomes" id="UP000598297">
    <property type="component" value="Unassembled WGS sequence"/>
</dbReference>
<gene>
    <name evidence="3" type="ORF">GUY60_30815</name>
</gene>
<dbReference type="RefSeq" id="WP_161703773.1">
    <property type="nucleotide sequence ID" value="NZ_JAAAHS010000364.1"/>
</dbReference>
<dbReference type="AlphaFoldDB" id="A0A964XQE4"/>
<organism evidence="3 4">
    <name type="scientific">Streptomyces boluensis</name>
    <dbReference type="NCBI Taxonomy" id="1775135"/>
    <lineage>
        <taxon>Bacteria</taxon>
        <taxon>Bacillati</taxon>
        <taxon>Actinomycetota</taxon>
        <taxon>Actinomycetes</taxon>
        <taxon>Kitasatosporales</taxon>
        <taxon>Streptomycetaceae</taxon>
        <taxon>Streptomyces</taxon>
    </lineage>
</organism>
<evidence type="ECO:0000259" key="2">
    <source>
        <dbReference type="Pfam" id="PF00561"/>
    </source>
</evidence>
<evidence type="ECO:0000256" key="1">
    <source>
        <dbReference type="SAM" id="SignalP"/>
    </source>
</evidence>
<evidence type="ECO:0000313" key="3">
    <source>
        <dbReference type="EMBL" id="NBE55747.1"/>
    </source>
</evidence>
<feature type="domain" description="AB hydrolase-1" evidence="2">
    <location>
        <begin position="157"/>
        <end position="271"/>
    </location>
</feature>
<protein>
    <submittedName>
        <fullName evidence="3">Prolyl oligopeptidase family serine peptidase</fullName>
    </submittedName>
</protein>